<evidence type="ECO:0000313" key="10">
    <source>
        <dbReference type="EMBL" id="RKD12863.1"/>
    </source>
</evidence>
<feature type="signal peptide" evidence="8">
    <location>
        <begin position="1"/>
        <end position="19"/>
    </location>
</feature>
<dbReference type="Gene3D" id="2.40.440.10">
    <property type="entry name" value="L,D-transpeptidase catalytic domain-like"/>
    <property type="match status" value="1"/>
</dbReference>
<comment type="similarity">
    <text evidence="2">Belongs to the YkuD family.</text>
</comment>
<dbReference type="SUPFAM" id="SSF141523">
    <property type="entry name" value="L,D-transpeptidase catalytic domain-like"/>
    <property type="match status" value="1"/>
</dbReference>
<dbReference type="GO" id="GO:0008360">
    <property type="term" value="P:regulation of cell shape"/>
    <property type="evidence" value="ECO:0007669"/>
    <property type="project" value="UniProtKB-UniRule"/>
</dbReference>
<dbReference type="InterPro" id="IPR005490">
    <property type="entry name" value="LD_TPept_cat_dom"/>
</dbReference>
<comment type="caution">
    <text evidence="10">The sequence shown here is derived from an EMBL/GenBank/DDBJ whole genome shotgun (WGS) entry which is preliminary data.</text>
</comment>
<proteinExistence type="inferred from homology"/>
<name>A0A419S2A9_9SPHI</name>
<evidence type="ECO:0000256" key="4">
    <source>
        <dbReference type="ARBA" id="ARBA00022960"/>
    </source>
</evidence>
<gene>
    <name evidence="10" type="ORF">BCY91_11520</name>
</gene>
<evidence type="ECO:0000313" key="11">
    <source>
        <dbReference type="Proteomes" id="UP000283433"/>
    </source>
</evidence>
<dbReference type="InterPro" id="IPR038063">
    <property type="entry name" value="Transpep_catalytic_dom"/>
</dbReference>
<protein>
    <submittedName>
        <fullName evidence="10">Peptidoglycan-binding protein</fullName>
    </submittedName>
</protein>
<comment type="pathway">
    <text evidence="1 7">Cell wall biogenesis; peptidoglycan biosynthesis.</text>
</comment>
<dbReference type="AlphaFoldDB" id="A0A419S2A9"/>
<evidence type="ECO:0000256" key="8">
    <source>
        <dbReference type="SAM" id="SignalP"/>
    </source>
</evidence>
<sequence length="488" mass="56048">MKIKNLLMLIAVTCFMAMSCSKGKHEEFGRDLAKAFKSKKYKDFDTTAYNEVFKAEYKRIKPNLHDPIWISKIYKEEDKGLTLLGDFLVNGELDTLHQYFLNAKFHGLNPDYFHADKITALLRDVKTKKFKKVEDSYPLLAQLELYSADGLINYAGILKYGAVNPKTVLSRYYVDVKRPQIIEAQQALEQLDLGKFLRDIQPKNGYYQRLMNLLINDVKADADKKLTADEKLKIYLSLERLRWPVKEYKGKYLLVNIPEFQLRLIENNTTDFMMKVCVGEAGGHETPILSGTIDRMQVNPVWNIPKSIATTEILSSLRKDPYYLEAKNMVAYKDGELVNSPDVDWNNVDISQYSFKQNPGADNSLGQIKFIFPNHYAIYLHDTPAKAAFNQERRDVSHGCVRVEKPMELASFLLNDKAKTDRIIKETQAAARGEQVDARWVMAKNPIPVFISYYTAWTNDDGSLVASKDVYGYDKLLLPKFKPYMASI</sequence>
<dbReference type="GO" id="GO:0004180">
    <property type="term" value="F:carboxypeptidase activity"/>
    <property type="evidence" value="ECO:0007669"/>
    <property type="project" value="UniProtKB-ARBA"/>
</dbReference>
<organism evidence="10 11">
    <name type="scientific">Pelobium manganitolerans</name>
    <dbReference type="NCBI Taxonomy" id="1842495"/>
    <lineage>
        <taxon>Bacteria</taxon>
        <taxon>Pseudomonadati</taxon>
        <taxon>Bacteroidota</taxon>
        <taxon>Sphingobacteriia</taxon>
        <taxon>Sphingobacteriales</taxon>
        <taxon>Sphingobacteriaceae</taxon>
        <taxon>Pelobium</taxon>
    </lineage>
</organism>
<dbReference type="PROSITE" id="PS51257">
    <property type="entry name" value="PROKAR_LIPOPROTEIN"/>
    <property type="match status" value="1"/>
</dbReference>
<feature type="active site" description="Nucleophile" evidence="7">
    <location>
        <position position="400"/>
    </location>
</feature>
<dbReference type="Pfam" id="PF20142">
    <property type="entry name" value="Scaffold"/>
    <property type="match status" value="1"/>
</dbReference>
<keyword evidence="8" id="KW-0732">Signal</keyword>
<feature type="domain" description="L,D-TPase catalytic" evidence="9">
    <location>
        <begin position="251"/>
        <end position="425"/>
    </location>
</feature>
<keyword evidence="5 7" id="KW-0573">Peptidoglycan synthesis</keyword>
<evidence type="ECO:0000256" key="5">
    <source>
        <dbReference type="ARBA" id="ARBA00022984"/>
    </source>
</evidence>
<keyword evidence="4 7" id="KW-0133">Cell shape</keyword>
<evidence type="ECO:0000256" key="6">
    <source>
        <dbReference type="ARBA" id="ARBA00023316"/>
    </source>
</evidence>
<dbReference type="PANTHER" id="PTHR41533:SF2">
    <property type="entry name" value="BLR7131 PROTEIN"/>
    <property type="match status" value="1"/>
</dbReference>
<evidence type="ECO:0000259" key="9">
    <source>
        <dbReference type="PROSITE" id="PS52029"/>
    </source>
</evidence>
<feature type="chain" id="PRO_5019548906" evidence="8">
    <location>
        <begin position="20"/>
        <end position="488"/>
    </location>
</feature>
<dbReference type="UniPathway" id="UPA00219"/>
<dbReference type="Proteomes" id="UP000283433">
    <property type="component" value="Unassembled WGS sequence"/>
</dbReference>
<dbReference type="CDD" id="cd16913">
    <property type="entry name" value="YkuD_like"/>
    <property type="match status" value="1"/>
</dbReference>
<evidence type="ECO:0000256" key="7">
    <source>
        <dbReference type="PROSITE-ProRule" id="PRU01373"/>
    </source>
</evidence>
<dbReference type="InterPro" id="IPR045380">
    <property type="entry name" value="LD_TPept_scaffold_dom"/>
</dbReference>
<dbReference type="GO" id="GO:0071555">
    <property type="term" value="P:cell wall organization"/>
    <property type="evidence" value="ECO:0007669"/>
    <property type="project" value="UniProtKB-UniRule"/>
</dbReference>
<dbReference type="PANTHER" id="PTHR41533">
    <property type="entry name" value="L,D-TRANSPEPTIDASE HI_1667-RELATED"/>
    <property type="match status" value="1"/>
</dbReference>
<dbReference type="EMBL" id="MBTA01000029">
    <property type="protein sequence ID" value="RKD12863.1"/>
    <property type="molecule type" value="Genomic_DNA"/>
</dbReference>
<dbReference type="InterPro" id="IPR052905">
    <property type="entry name" value="LD-transpeptidase_YkuD-like"/>
</dbReference>
<dbReference type="GO" id="GO:0016740">
    <property type="term" value="F:transferase activity"/>
    <property type="evidence" value="ECO:0007669"/>
    <property type="project" value="UniProtKB-KW"/>
</dbReference>
<dbReference type="GO" id="GO:0009252">
    <property type="term" value="P:peptidoglycan biosynthetic process"/>
    <property type="evidence" value="ECO:0007669"/>
    <property type="project" value="UniProtKB-UniPathway"/>
</dbReference>
<evidence type="ECO:0000256" key="1">
    <source>
        <dbReference type="ARBA" id="ARBA00004752"/>
    </source>
</evidence>
<keyword evidence="11" id="KW-1185">Reference proteome</keyword>
<dbReference type="Pfam" id="PF03734">
    <property type="entry name" value="YkuD"/>
    <property type="match status" value="1"/>
</dbReference>
<feature type="active site" description="Proton donor/acceptor" evidence="7">
    <location>
        <position position="381"/>
    </location>
</feature>
<reference evidence="10 11" key="1">
    <citation type="submission" date="2016-07" db="EMBL/GenBank/DDBJ databases">
        <title>Genome of Pelobium manganitolerans.</title>
        <authorList>
            <person name="Wu S."/>
            <person name="Wang G."/>
        </authorList>
    </citation>
    <scope>NUCLEOTIDE SEQUENCE [LARGE SCALE GENOMIC DNA]</scope>
    <source>
        <strain evidence="10 11">YS-25</strain>
    </source>
</reference>
<keyword evidence="3" id="KW-0808">Transferase</keyword>
<accession>A0A419S2A9</accession>
<evidence type="ECO:0000256" key="2">
    <source>
        <dbReference type="ARBA" id="ARBA00005992"/>
    </source>
</evidence>
<evidence type="ECO:0000256" key="3">
    <source>
        <dbReference type="ARBA" id="ARBA00022679"/>
    </source>
</evidence>
<dbReference type="PROSITE" id="PS52029">
    <property type="entry name" value="LD_TPASE"/>
    <property type="match status" value="1"/>
</dbReference>
<keyword evidence="6 7" id="KW-0961">Cell wall biogenesis/degradation</keyword>